<organism evidence="1 2">
    <name type="scientific">Leucobacter luti</name>
    <dbReference type="NCBI Taxonomy" id="340320"/>
    <lineage>
        <taxon>Bacteria</taxon>
        <taxon>Bacillati</taxon>
        <taxon>Actinomycetota</taxon>
        <taxon>Actinomycetes</taxon>
        <taxon>Micrococcales</taxon>
        <taxon>Microbacteriaceae</taxon>
        <taxon>Leucobacter</taxon>
    </lineage>
</organism>
<sequence length="321" mass="34724">MNCSDTDPIDLSSNARGRPAQRKTLVRCWPKHVDHEWGEAIWKRASLGAPHLRYFTQAMDEDNELVTTHGFYLRTTFAADSEARSAVCLRAHTPIPNFTDISTCLSKSCTPTASLLAAGPVFSWIMSLIKSISSVAVAGIALSTAFLASTAATADMRTEPVKQFAGQEQRGLGLGSETSFTIEASAHNSDTSVVDTWKITDELDSRISDVQAVTMEVINPADPLHPTPLPFVDEESNAGYRWERTGNTISAWITPTGLRDFVNLPGMMPRDMQVIRVTVDASVSAVGDGIIKNTSTLEYATTAWANDTACAVKHDVCSPSG</sequence>
<proteinExistence type="predicted"/>
<protein>
    <submittedName>
        <fullName evidence="1">Uncharacterized protein</fullName>
    </submittedName>
</protein>
<reference evidence="1 2" key="1">
    <citation type="journal article" date="2015" name="Stand. Genomic Sci.">
        <title>Genomic Encyclopedia of Bacterial and Archaeal Type Strains, Phase III: the genomes of soil and plant-associated and newly described type strains.</title>
        <authorList>
            <person name="Whitman W.B."/>
            <person name="Woyke T."/>
            <person name="Klenk H.P."/>
            <person name="Zhou Y."/>
            <person name="Lilburn T.G."/>
            <person name="Beck B.J."/>
            <person name="De Vos P."/>
            <person name="Vandamme P."/>
            <person name="Eisen J.A."/>
            <person name="Garrity G."/>
            <person name="Hugenholtz P."/>
            <person name="Kyrpides N.C."/>
        </authorList>
    </citation>
    <scope>NUCLEOTIDE SEQUENCE [LARGE SCALE GENOMIC DNA]</scope>
    <source>
        <strain evidence="1 2">RF6</strain>
    </source>
</reference>
<evidence type="ECO:0000313" key="2">
    <source>
        <dbReference type="Proteomes" id="UP000291832"/>
    </source>
</evidence>
<dbReference type="Proteomes" id="UP000291832">
    <property type="component" value="Unassembled WGS sequence"/>
</dbReference>
<name>A0A4Q7TV38_9MICO</name>
<dbReference type="AlphaFoldDB" id="A0A4Q7TV38"/>
<dbReference type="Gene3D" id="2.60.40.740">
    <property type="match status" value="1"/>
</dbReference>
<evidence type="ECO:0000313" key="1">
    <source>
        <dbReference type="EMBL" id="RZT64613.1"/>
    </source>
</evidence>
<dbReference type="EMBL" id="SHKI01000005">
    <property type="protein sequence ID" value="RZT64613.1"/>
    <property type="molecule type" value="Genomic_DNA"/>
</dbReference>
<keyword evidence="2" id="KW-1185">Reference proteome</keyword>
<gene>
    <name evidence="1" type="ORF">EV139_2033</name>
</gene>
<accession>A0A4Q7TV38</accession>
<comment type="caution">
    <text evidence="1">The sequence shown here is derived from an EMBL/GenBank/DDBJ whole genome shotgun (WGS) entry which is preliminary data.</text>
</comment>